<dbReference type="Gene3D" id="3.40.190.10">
    <property type="entry name" value="Periplasmic binding protein-like II"/>
    <property type="match status" value="2"/>
</dbReference>
<dbReference type="NCBIfam" id="TIGR02122">
    <property type="entry name" value="TRAP_TAXI"/>
    <property type="match status" value="1"/>
</dbReference>
<organism evidence="1 2">
    <name type="scientific">Halomonas organivorans</name>
    <dbReference type="NCBI Taxonomy" id="257772"/>
    <lineage>
        <taxon>Bacteria</taxon>
        <taxon>Pseudomonadati</taxon>
        <taxon>Pseudomonadota</taxon>
        <taxon>Gammaproteobacteria</taxon>
        <taxon>Oceanospirillales</taxon>
        <taxon>Halomonadaceae</taxon>
        <taxon>Halomonas</taxon>
    </lineage>
</organism>
<protein>
    <recommendedName>
        <fullName evidence="3">C4-dicarboxylate ABC transporter substrate-binding protein</fullName>
    </recommendedName>
</protein>
<dbReference type="RefSeq" id="WP_183387833.1">
    <property type="nucleotide sequence ID" value="NZ_JACHXM010000009.1"/>
</dbReference>
<comment type="caution">
    <text evidence="1">The sequence shown here is derived from an EMBL/GenBank/DDBJ whole genome shotgun (WGS) entry which is preliminary data.</text>
</comment>
<dbReference type="AlphaFoldDB" id="A0A7W5BYI3"/>
<dbReference type="EMBL" id="JACHXM010000009">
    <property type="protein sequence ID" value="MBB3141465.1"/>
    <property type="molecule type" value="Genomic_DNA"/>
</dbReference>
<dbReference type="Pfam" id="PF16868">
    <property type="entry name" value="NMT1_3"/>
    <property type="match status" value="1"/>
</dbReference>
<evidence type="ECO:0000313" key="2">
    <source>
        <dbReference type="Proteomes" id="UP000525987"/>
    </source>
</evidence>
<dbReference type="PANTHER" id="PTHR42941">
    <property type="entry name" value="SLL1037 PROTEIN"/>
    <property type="match status" value="1"/>
</dbReference>
<accession>A0A7W5BYI3</accession>
<name>A0A7W5BYI3_9GAMM</name>
<dbReference type="SUPFAM" id="SSF53850">
    <property type="entry name" value="Periplasmic binding protein-like II"/>
    <property type="match status" value="1"/>
</dbReference>
<evidence type="ECO:0000313" key="1">
    <source>
        <dbReference type="EMBL" id="MBB3141465.1"/>
    </source>
</evidence>
<proteinExistence type="predicted"/>
<evidence type="ECO:0008006" key="3">
    <source>
        <dbReference type="Google" id="ProtNLM"/>
    </source>
</evidence>
<reference evidence="1 2" key="1">
    <citation type="submission" date="2020-08" db="EMBL/GenBank/DDBJ databases">
        <title>Genomic Encyclopedia of Type Strains, Phase III (KMG-III): the genomes of soil and plant-associated and newly described type strains.</title>
        <authorList>
            <person name="Whitman W."/>
        </authorList>
    </citation>
    <scope>NUCLEOTIDE SEQUENCE [LARGE SCALE GENOMIC DNA]</scope>
    <source>
        <strain evidence="1 2">CECT 5995</strain>
    </source>
</reference>
<keyword evidence="2" id="KW-1185">Reference proteome</keyword>
<dbReference type="PANTHER" id="PTHR42941:SF1">
    <property type="entry name" value="SLL1037 PROTEIN"/>
    <property type="match status" value="1"/>
</dbReference>
<dbReference type="InterPro" id="IPR011852">
    <property type="entry name" value="TRAP_TAXI"/>
</dbReference>
<dbReference type="Proteomes" id="UP000525987">
    <property type="component" value="Unassembled WGS sequence"/>
</dbReference>
<sequence>MTIQKTTSTMAILSGILLSGLLGLSLDEAEAQSNYRLKTLGTGSSPYVVSTVFADIVNNNTDDRVQVDATGSGPEHAVTTARGVTQFTSSFSPGIAALMRDGEGMFTSLPQASDLYGNMRMLFSYPMGLYHGAVFADSGIETYEDLKGKRVFTGPPTGQARKTVEPLIEAITGYKAGEDYEVVNISWDAASQSFQDGNLDAYFNPTQAPSPILTQIAMANKIRFLSIPEVEEGELSAVLGRPGYRVVELPADIYGENQVNTEPARSIGVTIGMATNKDMPEDAIYTMTKAFWENLEEKQEALPQMRNLSLDTVFQDMNTLLHPGAIRYYKEVGLDIPENLIPPEAQ</sequence>
<gene>
    <name evidence="1" type="ORF">FHR96_002344</name>
</gene>